<name>A0A1R3GDF5_9ROSI</name>
<dbReference type="GO" id="GO:0009055">
    <property type="term" value="F:electron transfer activity"/>
    <property type="evidence" value="ECO:0007669"/>
    <property type="project" value="InterPro"/>
</dbReference>
<dbReference type="InterPro" id="IPR000701">
    <property type="entry name" value="SuccDH_FuR_B_TM-su"/>
</dbReference>
<dbReference type="Pfam" id="PF01127">
    <property type="entry name" value="Sdh_cyt"/>
    <property type="match status" value="1"/>
</dbReference>
<evidence type="ECO:0000256" key="7">
    <source>
        <dbReference type="ARBA" id="ARBA00023004"/>
    </source>
</evidence>
<reference evidence="10" key="1">
    <citation type="submission" date="2013-09" db="EMBL/GenBank/DDBJ databases">
        <title>Corchorus olitorius genome sequencing.</title>
        <authorList>
            <person name="Alam M."/>
            <person name="Haque M.S."/>
            <person name="Islam M.S."/>
            <person name="Emdad E.M."/>
            <person name="Islam M.M."/>
            <person name="Ahmed B."/>
            <person name="Halim A."/>
            <person name="Hossen Q.M.M."/>
            <person name="Hossain M.Z."/>
            <person name="Ahmed R."/>
            <person name="Khan M.M."/>
            <person name="Islam R."/>
            <person name="Rashid M.M."/>
            <person name="Khan S.A."/>
            <person name="Rahman M.S."/>
            <person name="Alam M."/>
            <person name="Yahiya A.S."/>
            <person name="Khan M.S."/>
            <person name="Azam M.S."/>
            <person name="Haque T."/>
            <person name="Lashkar M.Z.H."/>
            <person name="Akhand A.I."/>
            <person name="Morshed G."/>
            <person name="Roy S."/>
            <person name="Uddin K.S."/>
            <person name="Rabeya T."/>
            <person name="Hossain A.S."/>
            <person name="Chowdhury A."/>
            <person name="Snigdha A.R."/>
            <person name="Mortoza M.S."/>
            <person name="Matin S.A."/>
            <person name="Hoque S.M.E."/>
            <person name="Islam M.K."/>
            <person name="Roy D.K."/>
            <person name="Haider R."/>
            <person name="Moosa M.M."/>
            <person name="Elias S.M."/>
            <person name="Hasan A.M."/>
            <person name="Jahan S."/>
            <person name="Shafiuddin M."/>
            <person name="Mahmood N."/>
            <person name="Shommy N.S."/>
        </authorList>
    </citation>
    <scope>NUCLEOTIDE SEQUENCE [LARGE SCALE GENOMIC DNA]</scope>
    <source>
        <strain evidence="10">cv. O-4</strain>
    </source>
</reference>
<proteinExistence type="predicted"/>
<dbReference type="GO" id="GO:0046872">
    <property type="term" value="F:metal ion binding"/>
    <property type="evidence" value="ECO:0007669"/>
    <property type="project" value="UniProtKB-KW"/>
</dbReference>
<dbReference type="InterPro" id="IPR034804">
    <property type="entry name" value="SQR/QFR_C/D"/>
</dbReference>
<dbReference type="GO" id="GO:0045273">
    <property type="term" value="C:respiratory chain complex II (succinate dehydrogenase)"/>
    <property type="evidence" value="ECO:0007669"/>
    <property type="project" value="UniProtKB-ARBA"/>
</dbReference>
<keyword evidence="10" id="KW-1185">Reference proteome</keyword>
<dbReference type="PANTHER" id="PTHR10978:SF5">
    <property type="entry name" value="SUCCINATE DEHYDROGENASE CYTOCHROME B560 SUBUNIT, MITOCHONDRIAL"/>
    <property type="match status" value="1"/>
</dbReference>
<dbReference type="CDD" id="cd03499">
    <property type="entry name" value="SQR_TypeC_SdhC"/>
    <property type="match status" value="1"/>
</dbReference>
<evidence type="ECO:0000256" key="3">
    <source>
        <dbReference type="ARBA" id="ARBA00022617"/>
    </source>
</evidence>
<evidence type="ECO:0000256" key="6">
    <source>
        <dbReference type="ARBA" id="ARBA00022989"/>
    </source>
</evidence>
<dbReference type="GO" id="GO:0005743">
    <property type="term" value="C:mitochondrial inner membrane"/>
    <property type="evidence" value="ECO:0007669"/>
    <property type="project" value="UniProtKB-SubCell"/>
</dbReference>
<keyword evidence="4 9" id="KW-0812">Transmembrane</keyword>
<dbReference type="NCBIfam" id="TIGR02970">
    <property type="entry name" value="succ_dehyd_cytB"/>
    <property type="match status" value="1"/>
</dbReference>
<dbReference type="AlphaFoldDB" id="A0A1R3GDF5"/>
<evidence type="ECO:0000256" key="4">
    <source>
        <dbReference type="ARBA" id="ARBA00022692"/>
    </source>
</evidence>
<evidence type="ECO:0000256" key="5">
    <source>
        <dbReference type="ARBA" id="ARBA00022723"/>
    </source>
</evidence>
<dbReference type="OrthoDB" id="949575at2759"/>
<keyword evidence="5" id="KW-0479">Metal-binding</keyword>
<dbReference type="STRING" id="93759.A0A1R3GDF5"/>
<comment type="subcellular location">
    <subcellularLocation>
        <location evidence="1">Mitochondrion inner membrane</location>
        <topology evidence="1">Single-pass membrane protein</topology>
    </subcellularLocation>
</comment>
<dbReference type="GO" id="GO:0006099">
    <property type="term" value="P:tricarboxylic acid cycle"/>
    <property type="evidence" value="ECO:0007669"/>
    <property type="project" value="InterPro"/>
</dbReference>
<keyword evidence="6" id="KW-1133">Transmembrane helix</keyword>
<dbReference type="PANTHER" id="PTHR10978">
    <property type="entry name" value="SUCCINATE DEHYDROGENASE CYTOCHROME B560 SUBUNIT"/>
    <property type="match status" value="1"/>
</dbReference>
<comment type="subunit">
    <text evidence="2">Component of complex II composed of eight subunits in plants: four classical SDH subunits SDH1, SDH2, SDH3 and SDH4 (a flavoprotein (FP), an iron-sulfur protein (IP), and a cytochrome b composed of a large and a small subunit.), as well as four subunits unknown in mitochondria from bacteria and heterotrophic eukaryotes.</text>
</comment>
<comment type="caution">
    <text evidence="9">The sequence shown here is derived from an EMBL/GenBank/DDBJ whole genome shotgun (WGS) entry which is preliminary data.</text>
</comment>
<evidence type="ECO:0000313" key="10">
    <source>
        <dbReference type="Proteomes" id="UP000187203"/>
    </source>
</evidence>
<evidence type="ECO:0000256" key="1">
    <source>
        <dbReference type="ARBA" id="ARBA00004434"/>
    </source>
</evidence>
<accession>A0A1R3GDF5</accession>
<keyword evidence="8" id="KW-0472">Membrane</keyword>
<evidence type="ECO:0000256" key="8">
    <source>
        <dbReference type="ARBA" id="ARBA00023136"/>
    </source>
</evidence>
<gene>
    <name evidence="9" type="ORF">COLO4_35798</name>
</gene>
<dbReference type="Gene3D" id="1.20.1300.10">
    <property type="entry name" value="Fumarate reductase/succinate dehydrogenase, transmembrane subunit"/>
    <property type="match status" value="1"/>
</dbReference>
<dbReference type="GO" id="GO:0006121">
    <property type="term" value="P:mitochondrial electron transport, succinate to ubiquinone"/>
    <property type="evidence" value="ECO:0007669"/>
    <property type="project" value="TreeGrafter"/>
</dbReference>
<protein>
    <submittedName>
        <fullName evidence="9">Succinate dehydrogenase/Fumarate reductase, transmembrane subunit</fullName>
    </submittedName>
</protein>
<sequence>MRATRAIASPNLLSSPTLCSLLGSSNRNEVFNNGLGSFFHHRQIHNSPTSLKSSTTDANNVPQLTRSFCSGSASPQPEDKKQQTLRPLSPHLSVYQPQLNSTLSITNRISGAFLATMVVYYYLHVKMGSICYSYPSFYQFSFYSAKFSKVLLEISALAIVYHAWYGVRHLLDELPAVIFRRGLRK</sequence>
<evidence type="ECO:0000256" key="2">
    <source>
        <dbReference type="ARBA" id="ARBA00011313"/>
    </source>
</evidence>
<evidence type="ECO:0000313" key="9">
    <source>
        <dbReference type="EMBL" id="OMO56050.1"/>
    </source>
</evidence>
<dbReference type="InterPro" id="IPR014314">
    <property type="entry name" value="Succ_DH_cytb556"/>
</dbReference>
<keyword evidence="7" id="KW-0408">Iron</keyword>
<organism evidence="9 10">
    <name type="scientific">Corchorus olitorius</name>
    <dbReference type="NCBI Taxonomy" id="93759"/>
    <lineage>
        <taxon>Eukaryota</taxon>
        <taxon>Viridiplantae</taxon>
        <taxon>Streptophyta</taxon>
        <taxon>Embryophyta</taxon>
        <taxon>Tracheophyta</taxon>
        <taxon>Spermatophyta</taxon>
        <taxon>Magnoliopsida</taxon>
        <taxon>eudicotyledons</taxon>
        <taxon>Gunneridae</taxon>
        <taxon>Pentapetalae</taxon>
        <taxon>rosids</taxon>
        <taxon>malvids</taxon>
        <taxon>Malvales</taxon>
        <taxon>Malvaceae</taxon>
        <taxon>Grewioideae</taxon>
        <taxon>Apeibeae</taxon>
        <taxon>Corchorus</taxon>
    </lineage>
</organism>
<dbReference type="EMBL" id="AWUE01022798">
    <property type="protein sequence ID" value="OMO56050.1"/>
    <property type="molecule type" value="Genomic_DNA"/>
</dbReference>
<dbReference type="SUPFAM" id="SSF81343">
    <property type="entry name" value="Fumarate reductase respiratory complex transmembrane subunits"/>
    <property type="match status" value="1"/>
</dbReference>
<dbReference type="Proteomes" id="UP000187203">
    <property type="component" value="Unassembled WGS sequence"/>
</dbReference>
<keyword evidence="3" id="KW-0349">Heme</keyword>